<dbReference type="Pfam" id="PF02361">
    <property type="entry name" value="CbiQ"/>
    <property type="match status" value="1"/>
</dbReference>
<reference evidence="7 8" key="1">
    <citation type="submission" date="2017-10" db="EMBL/GenBank/DDBJ databases">
        <title>Bifidobacterium xylocopum sp. nov. and Bifidobacterium aemilianum sp. nov., from the carpenter bee (Xylocopa violacea) digestive tract.</title>
        <authorList>
            <person name="Alberoni D."/>
            <person name="Baffoni L."/>
            <person name="Di Gioia D."/>
            <person name="Gaggia F."/>
            <person name="Biavati B."/>
        </authorList>
    </citation>
    <scope>NUCLEOTIDE SEQUENCE [LARGE SCALE GENOMIC DNA]</scope>
    <source>
        <strain evidence="7 8">XV2</strain>
    </source>
</reference>
<dbReference type="InterPro" id="IPR051611">
    <property type="entry name" value="ECF_transporter_component"/>
</dbReference>
<feature type="transmembrane region" description="Helical" evidence="6">
    <location>
        <begin position="49"/>
        <end position="70"/>
    </location>
</feature>
<dbReference type="AlphaFoldDB" id="A0A366KDE2"/>
<evidence type="ECO:0000256" key="3">
    <source>
        <dbReference type="ARBA" id="ARBA00022692"/>
    </source>
</evidence>
<dbReference type="RefSeq" id="WP_113852862.1">
    <property type="nucleotide sequence ID" value="NZ_PDCH01000002.1"/>
</dbReference>
<keyword evidence="3 6" id="KW-0812">Transmembrane</keyword>
<evidence type="ECO:0000256" key="2">
    <source>
        <dbReference type="ARBA" id="ARBA00022475"/>
    </source>
</evidence>
<dbReference type="GO" id="GO:0005886">
    <property type="term" value="C:plasma membrane"/>
    <property type="evidence" value="ECO:0007669"/>
    <property type="project" value="UniProtKB-ARBA"/>
</dbReference>
<dbReference type="PANTHER" id="PTHR34857">
    <property type="entry name" value="SLL0384 PROTEIN"/>
    <property type="match status" value="1"/>
</dbReference>
<keyword evidence="2" id="KW-1003">Cell membrane</keyword>
<protein>
    <recommendedName>
        <fullName evidence="9">Cobalt ABC transporter permease</fullName>
    </recommendedName>
</protein>
<keyword evidence="8" id="KW-1185">Reference proteome</keyword>
<proteinExistence type="predicted"/>
<dbReference type="EMBL" id="PDCH01000002">
    <property type="protein sequence ID" value="RBP99765.1"/>
    <property type="molecule type" value="Genomic_DNA"/>
</dbReference>
<evidence type="ECO:0000256" key="1">
    <source>
        <dbReference type="ARBA" id="ARBA00004141"/>
    </source>
</evidence>
<organism evidence="7 8">
    <name type="scientific">Bifidobacterium xylocopae</name>
    <dbReference type="NCBI Taxonomy" id="2493119"/>
    <lineage>
        <taxon>Bacteria</taxon>
        <taxon>Bacillati</taxon>
        <taxon>Actinomycetota</taxon>
        <taxon>Actinomycetes</taxon>
        <taxon>Bifidobacteriales</taxon>
        <taxon>Bifidobacteriaceae</taxon>
        <taxon>Bifidobacterium</taxon>
    </lineage>
</organism>
<dbReference type="OrthoDB" id="3251998at2"/>
<sequence>MRPASIFTKFFLVAFANALLFFDLSPIAQLASCSYLITFFLIARRWRQAALWLALSAVFLAGSASVLLFPDNLLGHYLLFLVSGLGKMLPVVIVAALVFSTTRVSELVHGLRSLHLPQWVIVPLSVLFRFFPTVRHDYRQIRDAMRFRGIAVSGIALVLHPMRTLEFIYVPLLNNASMVASDLTASALTRGLAAPGRKTSLARVTWSLTDPLALLLGLALMAWVIHA</sequence>
<dbReference type="InterPro" id="IPR003339">
    <property type="entry name" value="ABC/ECF_trnsptr_transmembrane"/>
</dbReference>
<dbReference type="PANTHER" id="PTHR34857:SF2">
    <property type="entry name" value="SLL0384 PROTEIN"/>
    <property type="match status" value="1"/>
</dbReference>
<name>A0A366KDE2_9BIFI</name>
<gene>
    <name evidence="7" type="ORF">CRD59_01615</name>
</gene>
<dbReference type="Proteomes" id="UP000252345">
    <property type="component" value="Unassembled WGS sequence"/>
</dbReference>
<evidence type="ECO:0000256" key="5">
    <source>
        <dbReference type="ARBA" id="ARBA00023136"/>
    </source>
</evidence>
<evidence type="ECO:0008006" key="9">
    <source>
        <dbReference type="Google" id="ProtNLM"/>
    </source>
</evidence>
<evidence type="ECO:0000256" key="4">
    <source>
        <dbReference type="ARBA" id="ARBA00022989"/>
    </source>
</evidence>
<keyword evidence="4 6" id="KW-1133">Transmembrane helix</keyword>
<evidence type="ECO:0000313" key="8">
    <source>
        <dbReference type="Proteomes" id="UP000252345"/>
    </source>
</evidence>
<feature type="transmembrane region" description="Helical" evidence="6">
    <location>
        <begin position="77"/>
        <end position="99"/>
    </location>
</feature>
<dbReference type="CDD" id="cd16914">
    <property type="entry name" value="EcfT"/>
    <property type="match status" value="1"/>
</dbReference>
<accession>A0A366KDE2</accession>
<evidence type="ECO:0000313" key="7">
    <source>
        <dbReference type="EMBL" id="RBP99765.1"/>
    </source>
</evidence>
<evidence type="ECO:0000256" key="6">
    <source>
        <dbReference type="SAM" id="Phobius"/>
    </source>
</evidence>
<feature type="transmembrane region" description="Helical" evidence="6">
    <location>
        <begin position="201"/>
        <end position="225"/>
    </location>
</feature>
<keyword evidence="5 6" id="KW-0472">Membrane</keyword>
<comment type="caution">
    <text evidence="7">The sequence shown here is derived from an EMBL/GenBank/DDBJ whole genome shotgun (WGS) entry which is preliminary data.</text>
</comment>
<comment type="subcellular location">
    <subcellularLocation>
        <location evidence="1">Membrane</location>
        <topology evidence="1">Multi-pass membrane protein</topology>
    </subcellularLocation>
</comment>